<gene>
    <name evidence="1" type="ORF">MBBAR_2c00290</name>
</gene>
<proteinExistence type="predicted"/>
<reference evidence="1 2" key="1">
    <citation type="submission" date="2014-12" db="EMBL/GenBank/DDBJ databases">
        <title>Genome sequence of Methanobrevibacter arboriphilicus DH1, DSM1125.</title>
        <authorList>
            <person name="Poehlein A."/>
            <person name="Thauer R.K."/>
            <person name="Seedorf H."/>
            <person name="Daniel R."/>
        </authorList>
    </citation>
    <scope>NUCLEOTIDE SEQUENCE [LARGE SCALE GENOMIC DNA]</scope>
    <source>
        <strain evidence="1 2">DH1</strain>
    </source>
</reference>
<organism evidence="1 2">
    <name type="scientific">Methanobrevibacter arboriphilus JCM 13429 = DSM 1125</name>
    <dbReference type="NCBI Taxonomy" id="1300164"/>
    <lineage>
        <taxon>Archaea</taxon>
        <taxon>Methanobacteriati</taxon>
        <taxon>Methanobacteriota</taxon>
        <taxon>Methanomada group</taxon>
        <taxon>Methanobacteria</taxon>
        <taxon>Methanobacteriales</taxon>
        <taxon>Methanobacteriaceae</taxon>
        <taxon>Methanobrevibacter</taxon>
    </lineage>
</organism>
<comment type="caution">
    <text evidence="1">The sequence shown here is derived from an EMBL/GenBank/DDBJ whole genome shotgun (WGS) entry which is preliminary data.</text>
</comment>
<evidence type="ECO:0000313" key="2">
    <source>
        <dbReference type="Proteomes" id="UP000191661"/>
    </source>
</evidence>
<sequence>MFVGPKDNKYGEESNFIRKKLPGWYKYHTNREISGDLELIIHAKAYNLVLVTLEGWNCDKSKQKSLKIPNVCRLLGAYCRNGKESTFEINPVTGPFQCIDFTELFRREQLYK</sequence>
<name>A0A1V6N4H3_METAZ</name>
<dbReference type="Proteomes" id="UP000191661">
    <property type="component" value="Unassembled WGS sequence"/>
</dbReference>
<dbReference type="EMBL" id="JXMW01000002">
    <property type="protein sequence ID" value="OQD59581.1"/>
    <property type="molecule type" value="Genomic_DNA"/>
</dbReference>
<protein>
    <submittedName>
        <fullName evidence="1">Uncharacterized protein</fullName>
    </submittedName>
</protein>
<accession>A0A1V6N4H3</accession>
<keyword evidence="2" id="KW-1185">Reference proteome</keyword>
<dbReference type="AlphaFoldDB" id="A0A1V6N4H3"/>
<evidence type="ECO:0000313" key="1">
    <source>
        <dbReference type="EMBL" id="OQD59581.1"/>
    </source>
</evidence>